<accession>A0A517NV15</accession>
<dbReference type="EMBL" id="CP036526">
    <property type="protein sequence ID" value="QDT10968.1"/>
    <property type="molecule type" value="Genomic_DNA"/>
</dbReference>
<evidence type="ECO:0000313" key="2">
    <source>
        <dbReference type="Proteomes" id="UP000319817"/>
    </source>
</evidence>
<evidence type="ECO:0000313" key="1">
    <source>
        <dbReference type="EMBL" id="QDT10968.1"/>
    </source>
</evidence>
<dbReference type="Proteomes" id="UP000319817">
    <property type="component" value="Chromosome"/>
</dbReference>
<reference evidence="1 2" key="1">
    <citation type="submission" date="2019-02" db="EMBL/GenBank/DDBJ databases">
        <title>Deep-cultivation of Planctomycetes and their phenomic and genomic characterization uncovers novel biology.</title>
        <authorList>
            <person name="Wiegand S."/>
            <person name="Jogler M."/>
            <person name="Boedeker C."/>
            <person name="Pinto D."/>
            <person name="Vollmers J."/>
            <person name="Rivas-Marin E."/>
            <person name="Kohn T."/>
            <person name="Peeters S.H."/>
            <person name="Heuer A."/>
            <person name="Rast P."/>
            <person name="Oberbeckmann S."/>
            <person name="Bunk B."/>
            <person name="Jeske O."/>
            <person name="Meyerdierks A."/>
            <person name="Storesund J.E."/>
            <person name="Kallscheuer N."/>
            <person name="Luecker S."/>
            <person name="Lage O.M."/>
            <person name="Pohl T."/>
            <person name="Merkel B.J."/>
            <person name="Hornburger P."/>
            <person name="Mueller R.-W."/>
            <person name="Bruemmer F."/>
            <person name="Labrenz M."/>
            <person name="Spormann A.M."/>
            <person name="Op den Camp H."/>
            <person name="Overmann J."/>
            <person name="Amann R."/>
            <person name="Jetten M.S.M."/>
            <person name="Mascher T."/>
            <person name="Medema M.H."/>
            <person name="Devos D.P."/>
            <person name="Kaster A.-K."/>
            <person name="Ovreas L."/>
            <person name="Rohde M."/>
            <person name="Galperin M.Y."/>
            <person name="Jogler C."/>
        </authorList>
    </citation>
    <scope>NUCLEOTIDE SEQUENCE [LARGE SCALE GENOMIC DNA]</scope>
    <source>
        <strain evidence="1 2">K23_9</strain>
    </source>
</reference>
<name>A0A517NV15_9BACT</name>
<dbReference type="OrthoDB" id="264580at2"/>
<protein>
    <submittedName>
        <fullName evidence="1">Uncharacterized protein</fullName>
    </submittedName>
</protein>
<organism evidence="1 2">
    <name type="scientific">Stieleria marina</name>
    <dbReference type="NCBI Taxonomy" id="1930275"/>
    <lineage>
        <taxon>Bacteria</taxon>
        <taxon>Pseudomonadati</taxon>
        <taxon>Planctomycetota</taxon>
        <taxon>Planctomycetia</taxon>
        <taxon>Pirellulales</taxon>
        <taxon>Pirellulaceae</taxon>
        <taxon>Stieleria</taxon>
    </lineage>
</organism>
<gene>
    <name evidence="1" type="ORF">K239x_29610</name>
</gene>
<sequence>MQNQLRRTHATELTDAELILFDIIATRGGTRRYFHPDVFPLQYNYPSHGFTPNDLSAALNRFEASGWATGSDFIDRHSKSDREISITDAGARLWESERQPDWSRLVMEWYGRSRPNTERHRVSVLGHSHAICQRFFDVSCECGFFDYDLGPVVSRMANRKLIYWRPVQPVYLISGWLNSWHGRADWEHFQRERVWWRFADEIGTLWELPSADG</sequence>
<dbReference type="AlphaFoldDB" id="A0A517NV15"/>
<proteinExistence type="predicted"/>
<keyword evidence="2" id="KW-1185">Reference proteome</keyword>